<dbReference type="AlphaFoldDB" id="A0AAD3HBR6"/>
<feature type="chain" id="PRO_5041967703" description="Alcohol-forming fatty acyl-CoA reductase" evidence="3">
    <location>
        <begin position="18"/>
        <end position="401"/>
    </location>
</feature>
<reference evidence="4 5" key="1">
    <citation type="journal article" date="2021" name="Sci. Rep.">
        <title>The genome of the diatom Chaetoceros tenuissimus carries an ancient integrated fragment of an extant virus.</title>
        <authorList>
            <person name="Hongo Y."/>
            <person name="Kimura K."/>
            <person name="Takaki Y."/>
            <person name="Yoshida Y."/>
            <person name="Baba S."/>
            <person name="Kobayashi G."/>
            <person name="Nagasaki K."/>
            <person name="Hano T."/>
            <person name="Tomaru Y."/>
        </authorList>
    </citation>
    <scope>NUCLEOTIDE SEQUENCE [LARGE SCALE GENOMIC DNA]</scope>
    <source>
        <strain evidence="4 5">NIES-3715</strain>
    </source>
</reference>
<dbReference type="EMBL" id="BLLK01000060">
    <property type="protein sequence ID" value="GFH57962.1"/>
    <property type="molecule type" value="Genomic_DNA"/>
</dbReference>
<feature type="coiled-coil region" evidence="1">
    <location>
        <begin position="40"/>
        <end position="67"/>
    </location>
</feature>
<gene>
    <name evidence="4" type="ORF">CTEN210_14438</name>
</gene>
<evidence type="ECO:0000313" key="4">
    <source>
        <dbReference type="EMBL" id="GFH57962.1"/>
    </source>
</evidence>
<evidence type="ECO:0008006" key="6">
    <source>
        <dbReference type="Google" id="ProtNLM"/>
    </source>
</evidence>
<keyword evidence="5" id="KW-1185">Reference proteome</keyword>
<proteinExistence type="predicted"/>
<dbReference type="PANTHER" id="PTHR15020">
    <property type="entry name" value="FLAVIN REDUCTASE-RELATED"/>
    <property type="match status" value="1"/>
</dbReference>
<protein>
    <recommendedName>
        <fullName evidence="6">Alcohol-forming fatty acyl-CoA reductase</fullName>
    </recommendedName>
</protein>
<evidence type="ECO:0000256" key="3">
    <source>
        <dbReference type="SAM" id="SignalP"/>
    </source>
</evidence>
<keyword evidence="3" id="KW-0732">Signal</keyword>
<feature type="signal peptide" evidence="3">
    <location>
        <begin position="1"/>
        <end position="17"/>
    </location>
</feature>
<evidence type="ECO:0000256" key="2">
    <source>
        <dbReference type="SAM" id="MobiDB-lite"/>
    </source>
</evidence>
<sequence length="401" mass="44809">MKFFFAGVISCFIGCTAFNIIHSPIRSPSSCRTRLYSMSEDDAAKEAEKMKKKADELREQIRVMEEQIGPARSNNNDLYIPKSDEEDEVVEGRSLKKKRILVVGANGRLGSMVTRYLLRSHPEVEEVLAAVHYVGEATSRGYGRLSYEVGAEDGVGNIGAAWSEEREATFTFSDEMKAYNLDKLRVVEVELLDPEQCRTVLDGVDSVIWCATDFEGNRPRAIAALNVAFLFRAVASPTKGRVEIEGLQNVLGALKQNKQDRQRVNRMTATDPVDISQSSSSLDGENDPVSFVLVSAAPEALGNFETPFGEFNGLKRQGESMLREDFPSLTHTVLQFGKFDDNFVEESLDINFDFEVHSEDEKVELMKRRINRRDAARAAVDALTNDELVDKTIQVWTASRG</sequence>
<organism evidence="4 5">
    <name type="scientific">Chaetoceros tenuissimus</name>
    <dbReference type="NCBI Taxonomy" id="426638"/>
    <lineage>
        <taxon>Eukaryota</taxon>
        <taxon>Sar</taxon>
        <taxon>Stramenopiles</taxon>
        <taxon>Ochrophyta</taxon>
        <taxon>Bacillariophyta</taxon>
        <taxon>Coscinodiscophyceae</taxon>
        <taxon>Chaetocerotophycidae</taxon>
        <taxon>Chaetocerotales</taxon>
        <taxon>Chaetocerotaceae</taxon>
        <taxon>Chaetoceros</taxon>
    </lineage>
</organism>
<dbReference type="Proteomes" id="UP001054902">
    <property type="component" value="Unassembled WGS sequence"/>
</dbReference>
<feature type="region of interest" description="Disordered" evidence="2">
    <location>
        <begin position="261"/>
        <end position="285"/>
    </location>
</feature>
<evidence type="ECO:0000256" key="1">
    <source>
        <dbReference type="SAM" id="Coils"/>
    </source>
</evidence>
<dbReference type="PANTHER" id="PTHR15020:SF50">
    <property type="entry name" value="UPF0659 PROTEIN YMR090W"/>
    <property type="match status" value="1"/>
</dbReference>
<dbReference type="InterPro" id="IPR036291">
    <property type="entry name" value="NAD(P)-bd_dom_sf"/>
</dbReference>
<accession>A0AAD3HBR6</accession>
<dbReference type="Gene3D" id="3.40.50.720">
    <property type="entry name" value="NAD(P)-binding Rossmann-like Domain"/>
    <property type="match status" value="1"/>
</dbReference>
<comment type="caution">
    <text evidence="4">The sequence shown here is derived from an EMBL/GenBank/DDBJ whole genome shotgun (WGS) entry which is preliminary data.</text>
</comment>
<dbReference type="SUPFAM" id="SSF51735">
    <property type="entry name" value="NAD(P)-binding Rossmann-fold domains"/>
    <property type="match status" value="1"/>
</dbReference>
<name>A0AAD3HBR6_9STRA</name>
<evidence type="ECO:0000313" key="5">
    <source>
        <dbReference type="Proteomes" id="UP001054902"/>
    </source>
</evidence>
<keyword evidence="1" id="KW-0175">Coiled coil</keyword>